<organism evidence="2 3">
    <name type="scientific">Janthinobacterium lividum</name>
    <dbReference type="NCBI Taxonomy" id="29581"/>
    <lineage>
        <taxon>Bacteria</taxon>
        <taxon>Pseudomonadati</taxon>
        <taxon>Pseudomonadota</taxon>
        <taxon>Betaproteobacteria</taxon>
        <taxon>Burkholderiales</taxon>
        <taxon>Oxalobacteraceae</taxon>
        <taxon>Janthinobacterium</taxon>
    </lineage>
</organism>
<feature type="transmembrane region" description="Helical" evidence="1">
    <location>
        <begin position="391"/>
        <end position="410"/>
    </location>
</feature>
<evidence type="ECO:0000256" key="1">
    <source>
        <dbReference type="SAM" id="Phobius"/>
    </source>
</evidence>
<gene>
    <name evidence="2" type="ORF">RB624_01685</name>
</gene>
<keyword evidence="3" id="KW-1185">Reference proteome</keyword>
<evidence type="ECO:0000313" key="3">
    <source>
        <dbReference type="Proteomes" id="UP001237592"/>
    </source>
</evidence>
<keyword evidence="1" id="KW-1133">Transmembrane helix</keyword>
<dbReference type="RefSeq" id="WP_307778078.1">
    <property type="nucleotide sequence ID" value="NZ_JAVFKP010000001.1"/>
</dbReference>
<feature type="transmembrane region" description="Helical" evidence="1">
    <location>
        <begin position="449"/>
        <end position="468"/>
    </location>
</feature>
<keyword evidence="1" id="KW-0472">Membrane</keyword>
<reference evidence="2 3" key="1">
    <citation type="submission" date="2023-08" db="EMBL/GenBank/DDBJ databases">
        <title>Draft genome sequence of Janthinobacterium lividum.</title>
        <authorList>
            <person name="Chun B.H."/>
            <person name="Lee Y."/>
        </authorList>
    </citation>
    <scope>NUCLEOTIDE SEQUENCE [LARGE SCALE GENOMIC DNA]</scope>
    <source>
        <strain evidence="2 3">AMJK</strain>
    </source>
</reference>
<feature type="transmembrane region" description="Helical" evidence="1">
    <location>
        <begin position="183"/>
        <end position="200"/>
    </location>
</feature>
<accession>A0ABU0XM47</accession>
<dbReference type="Proteomes" id="UP001237592">
    <property type="component" value="Unassembled WGS sequence"/>
</dbReference>
<keyword evidence="1" id="KW-0812">Transmembrane</keyword>
<feature type="transmembrane region" description="Helical" evidence="1">
    <location>
        <begin position="737"/>
        <end position="762"/>
    </location>
</feature>
<name>A0ABU0XM47_9BURK</name>
<feature type="transmembrane region" description="Helical" evidence="1">
    <location>
        <begin position="275"/>
        <end position="293"/>
    </location>
</feature>
<feature type="transmembrane region" description="Helical" evidence="1">
    <location>
        <begin position="480"/>
        <end position="502"/>
    </location>
</feature>
<feature type="transmembrane region" description="Helical" evidence="1">
    <location>
        <begin position="313"/>
        <end position="331"/>
    </location>
</feature>
<dbReference type="Gene3D" id="2.60.120.260">
    <property type="entry name" value="Galactose-binding domain-like"/>
    <property type="match status" value="1"/>
</dbReference>
<feature type="transmembrane region" description="Helical" evidence="1">
    <location>
        <begin position="39"/>
        <end position="57"/>
    </location>
</feature>
<proteinExistence type="predicted"/>
<feature type="transmembrane region" description="Helical" evidence="1">
    <location>
        <begin position="774"/>
        <end position="791"/>
    </location>
</feature>
<feature type="transmembrane region" description="Helical" evidence="1">
    <location>
        <begin position="6"/>
        <end position="27"/>
    </location>
</feature>
<feature type="transmembrane region" description="Helical" evidence="1">
    <location>
        <begin position="77"/>
        <end position="97"/>
    </location>
</feature>
<comment type="caution">
    <text evidence="2">The sequence shown here is derived from an EMBL/GenBank/DDBJ whole genome shotgun (WGS) entry which is preliminary data.</text>
</comment>
<feature type="transmembrane region" description="Helical" evidence="1">
    <location>
        <begin position="422"/>
        <end position="443"/>
    </location>
</feature>
<dbReference type="PANTHER" id="PTHR37422:SF13">
    <property type="entry name" value="LIPOPOLYSACCHARIDE BIOSYNTHESIS PROTEIN PA4999-RELATED"/>
    <property type="match status" value="1"/>
</dbReference>
<dbReference type="PANTHER" id="PTHR37422">
    <property type="entry name" value="TEICHURONIC ACID BIOSYNTHESIS PROTEIN TUAE"/>
    <property type="match status" value="1"/>
</dbReference>
<feature type="transmembrane region" description="Helical" evidence="1">
    <location>
        <begin position="337"/>
        <end position="353"/>
    </location>
</feature>
<dbReference type="EMBL" id="JAVFKP010000001">
    <property type="protein sequence ID" value="MDQ4624589.1"/>
    <property type="molecule type" value="Genomic_DNA"/>
</dbReference>
<dbReference type="InterPro" id="IPR051533">
    <property type="entry name" value="WaaL-like"/>
</dbReference>
<sequence>MAVHAAMPGVAARPLALLAGTACVLALRHYPLGHGWPGLLFAALLPAYFLLLCWRPASWLFCVPALLPVLDLAPWTGWFFLEEIDVLLLLTVACGYWRLGRPARGAAARLSPAARACLLLCSLAWLAALLRGVLPLPQLELNAWDNYLSPYNSLRLGKAWAWSMLLLPMLLRDANPPALRRYALPGMLAGLAMVSLFALWERAVFPGLLNLSSDYRITAPFSAMHTGGAALDGYLALSLPFAALWLARARSRWQAALAMLLLALALHAACTTFSRGLYAALAVAMLLAFWQVLRTAPGAARPPQGQRPMRQLLLKLLLAGLGTVLLAYMFSLAGYRGLLAAAVLLAASFVLAARPLPWRLAPASLLCALCLQGLLAAWWPEPAGQQTAGWLKGPYFLFLLAAALLAGALWPSGAGGKGPARLGLAMVAWTMLACNLAWIGWHWAGASALAPAGLVVLLAMLMLCNGRLRAPLWRLDRASLSIAGAAGILLLLAIPVSASYYATERFATTAFDMQGRLRHWRQVLAMQPSAWDDRLFGMGMGSFPATYYWHNPQREVPASIAYAEDGGSEENPGNRYVRLASPGYSAGYGELLRLLQRLHVQPATRYTLALDARRTGPMPVLLVRLCQRQLLYAQGCVHVPLRLRAPPASTPVGTWQHYEVPFDSAWLGGGAWLLRPPVQLELAASGTATSSVIEVDNLSLRAPGGEELIANGRFTQANNYWFFSSDHHHLPWHIKSMALHVLVETGWCGALSMLALLAVAGLRLLRQAAHGDSCALACAAALLGFLVVGLFDSLLDVPRIALLCYLMLLCALLQPPPPPTVESAPP</sequence>
<feature type="transmembrane region" description="Helical" evidence="1">
    <location>
        <begin position="220"/>
        <end position="246"/>
    </location>
</feature>
<feature type="transmembrane region" description="Helical" evidence="1">
    <location>
        <begin position="253"/>
        <end position="269"/>
    </location>
</feature>
<evidence type="ECO:0008006" key="4">
    <source>
        <dbReference type="Google" id="ProtNLM"/>
    </source>
</evidence>
<protein>
    <recommendedName>
        <fullName evidence="4">Lipid A core - O-antigen ligase and related enzymes</fullName>
    </recommendedName>
</protein>
<feature type="transmembrane region" description="Helical" evidence="1">
    <location>
        <begin position="360"/>
        <end position="379"/>
    </location>
</feature>
<evidence type="ECO:0000313" key="2">
    <source>
        <dbReference type="EMBL" id="MDQ4624589.1"/>
    </source>
</evidence>